<accession>A0A1W2FJL6</accession>
<name>A0A1W2FJL6_KIBAR</name>
<sequence length="384" mass="41963">MAGTSYFVVPDEETARALAEAFAEFGYPRVTARPSRALPFDVDPVERTSWTVFVVDEGPYMTDKAGHRAYREVGRRAAAVAREHGGFFQGGSQFDVSQLGIADQDGPIRLINPGRRPAVPEIVEVPQPADAILSLSPDDIEKTEIDLSGLDDIDWAALEHAHGSAEDIPGLIRGLAHDFEVWEEWAEIHSELFGDNLMHQGTFYSATAPAIPFIARMVTSGALPAICRSYLYRDLTLAAGERDASMVSRMAFGGEPEPAAWTDEVHRAVGEVLPSLLERWDFEPPANRYPLALLAALYSRTEVIAKVEAMAHQFSDTKPGCYLRLAVAVLRGADDDAAEMSEAIAAWEDYGDDRYLDEPGVSGTTKGRITLTKGVLTTAYEETS</sequence>
<dbReference type="AlphaFoldDB" id="A0A1W2FJL6"/>
<organism evidence="1 2">
    <name type="scientific">Kibdelosporangium aridum</name>
    <dbReference type="NCBI Taxonomy" id="2030"/>
    <lineage>
        <taxon>Bacteria</taxon>
        <taxon>Bacillati</taxon>
        <taxon>Actinomycetota</taxon>
        <taxon>Actinomycetes</taxon>
        <taxon>Pseudonocardiales</taxon>
        <taxon>Pseudonocardiaceae</taxon>
        <taxon>Kibdelosporangium</taxon>
    </lineage>
</organism>
<protein>
    <submittedName>
        <fullName evidence="1">Uncharacterized protein</fullName>
    </submittedName>
</protein>
<gene>
    <name evidence="1" type="ORF">SAMN05661093_07082</name>
</gene>
<reference evidence="1 2" key="1">
    <citation type="submission" date="2017-04" db="EMBL/GenBank/DDBJ databases">
        <authorList>
            <person name="Afonso C.L."/>
            <person name="Miller P.J."/>
            <person name="Scott M.A."/>
            <person name="Spackman E."/>
            <person name="Goraichik I."/>
            <person name="Dimitrov K.M."/>
            <person name="Suarez D.L."/>
            <person name="Swayne D.E."/>
        </authorList>
    </citation>
    <scope>NUCLEOTIDE SEQUENCE [LARGE SCALE GENOMIC DNA]</scope>
    <source>
        <strain evidence="1 2">DSM 43828</strain>
    </source>
</reference>
<evidence type="ECO:0000313" key="2">
    <source>
        <dbReference type="Proteomes" id="UP000192674"/>
    </source>
</evidence>
<dbReference type="EMBL" id="FWXV01000007">
    <property type="protein sequence ID" value="SMD21798.1"/>
    <property type="molecule type" value="Genomic_DNA"/>
</dbReference>
<keyword evidence="2" id="KW-1185">Reference proteome</keyword>
<dbReference type="Proteomes" id="UP000192674">
    <property type="component" value="Unassembled WGS sequence"/>
</dbReference>
<proteinExistence type="predicted"/>
<evidence type="ECO:0000313" key="1">
    <source>
        <dbReference type="EMBL" id="SMD21798.1"/>
    </source>
</evidence>